<dbReference type="PANTHER" id="PTHR43096:SF52">
    <property type="entry name" value="DNAJ HOMOLOG 1, MITOCHONDRIAL-RELATED"/>
    <property type="match status" value="1"/>
</dbReference>
<evidence type="ECO:0000259" key="8">
    <source>
        <dbReference type="Pfam" id="PF01556"/>
    </source>
</evidence>
<accession>A0A2H9TIL4</accession>
<evidence type="ECO:0000313" key="9">
    <source>
        <dbReference type="EMBL" id="PJF17575.1"/>
    </source>
</evidence>
<dbReference type="OrthoDB" id="10256793at2759"/>
<keyword evidence="1" id="KW-0479">Metal-binding</keyword>
<name>A0A2H9TIL4_9FUNG</name>
<dbReference type="Pfam" id="PF01556">
    <property type="entry name" value="DnaJ_C"/>
    <property type="match status" value="1"/>
</dbReference>
<dbReference type="Proteomes" id="UP000240830">
    <property type="component" value="Unassembled WGS sequence"/>
</dbReference>
<dbReference type="GO" id="GO:0042026">
    <property type="term" value="P:protein refolding"/>
    <property type="evidence" value="ECO:0007669"/>
    <property type="project" value="TreeGrafter"/>
</dbReference>
<keyword evidence="5" id="KW-0143">Chaperone</keyword>
<gene>
    <name evidence="9" type="ORF">PSACC_02668</name>
</gene>
<dbReference type="EMBL" id="MTSL01000169">
    <property type="protein sequence ID" value="PJF17575.1"/>
    <property type="molecule type" value="Genomic_DNA"/>
</dbReference>
<evidence type="ECO:0000256" key="4">
    <source>
        <dbReference type="ARBA" id="ARBA00022833"/>
    </source>
</evidence>
<comment type="caution">
    <text evidence="9">The sequence shown here is derived from an EMBL/GenBank/DDBJ whole genome shotgun (WGS) entry which is preliminary data.</text>
</comment>
<dbReference type="AlphaFoldDB" id="A0A2H9TIL4"/>
<dbReference type="GO" id="GO:0005737">
    <property type="term" value="C:cytoplasm"/>
    <property type="evidence" value="ECO:0007669"/>
    <property type="project" value="TreeGrafter"/>
</dbReference>
<keyword evidence="2" id="KW-0677">Repeat</keyword>
<proteinExistence type="predicted"/>
<dbReference type="PANTHER" id="PTHR43096">
    <property type="entry name" value="DNAJ HOMOLOG 1, MITOCHONDRIAL-RELATED"/>
    <property type="match status" value="1"/>
</dbReference>
<evidence type="ECO:0000256" key="2">
    <source>
        <dbReference type="ARBA" id="ARBA00022737"/>
    </source>
</evidence>
<organism evidence="9 10">
    <name type="scientific">Paramicrosporidium saccamoebae</name>
    <dbReference type="NCBI Taxonomy" id="1246581"/>
    <lineage>
        <taxon>Eukaryota</taxon>
        <taxon>Fungi</taxon>
        <taxon>Fungi incertae sedis</taxon>
        <taxon>Cryptomycota</taxon>
        <taxon>Cryptomycota incertae sedis</taxon>
        <taxon>Paramicrosporidium</taxon>
    </lineage>
</organism>
<evidence type="ECO:0000256" key="6">
    <source>
        <dbReference type="ARBA" id="ARBA00072890"/>
    </source>
</evidence>
<evidence type="ECO:0000313" key="10">
    <source>
        <dbReference type="Proteomes" id="UP000240830"/>
    </source>
</evidence>
<dbReference type="SUPFAM" id="SSF49493">
    <property type="entry name" value="HSP40/DnaJ peptide-binding domain"/>
    <property type="match status" value="2"/>
</dbReference>
<dbReference type="GO" id="GO:0051082">
    <property type="term" value="F:unfolded protein binding"/>
    <property type="evidence" value="ECO:0007669"/>
    <property type="project" value="InterPro"/>
</dbReference>
<dbReference type="InterPro" id="IPR002939">
    <property type="entry name" value="DnaJ_C"/>
</dbReference>
<keyword evidence="3" id="KW-0863">Zinc-finger</keyword>
<dbReference type="CDD" id="cd10747">
    <property type="entry name" value="DnaJ_C"/>
    <property type="match status" value="1"/>
</dbReference>
<dbReference type="FunFam" id="2.60.260.20:FF:000005">
    <property type="entry name" value="Chaperone protein dnaJ 1, mitochondrial"/>
    <property type="match status" value="1"/>
</dbReference>
<dbReference type="GO" id="GO:0008270">
    <property type="term" value="F:zinc ion binding"/>
    <property type="evidence" value="ECO:0007669"/>
    <property type="project" value="UniProtKB-KW"/>
</dbReference>
<evidence type="ECO:0000256" key="5">
    <source>
        <dbReference type="ARBA" id="ARBA00023186"/>
    </source>
</evidence>
<reference evidence="9 10" key="1">
    <citation type="submission" date="2016-10" db="EMBL/GenBank/DDBJ databases">
        <title>The genome of Paramicrosporidium saccamoebae is the missing link in understanding Cryptomycota and Microsporidia evolution.</title>
        <authorList>
            <person name="Quandt C.A."/>
            <person name="Beaudet D."/>
            <person name="Corsaro D."/>
            <person name="Michel R."/>
            <person name="Corradi N."/>
            <person name="James T."/>
        </authorList>
    </citation>
    <scope>NUCLEOTIDE SEQUENCE [LARGE SCALE GENOMIC DNA]</scope>
    <source>
        <strain evidence="9 10">KSL3</strain>
    </source>
</reference>
<dbReference type="InterPro" id="IPR008971">
    <property type="entry name" value="HSP40/DnaJ_pept-bd"/>
</dbReference>
<feature type="domain" description="Chaperone DnaJ C-terminal" evidence="8">
    <location>
        <begin position="19"/>
        <end position="140"/>
    </location>
</feature>
<feature type="region of interest" description="Disordered" evidence="7">
    <location>
        <begin position="154"/>
        <end position="177"/>
    </location>
</feature>
<evidence type="ECO:0000256" key="3">
    <source>
        <dbReference type="ARBA" id="ARBA00022771"/>
    </source>
</evidence>
<protein>
    <recommendedName>
        <fullName evidence="6">DnaJ homolog 1, mitochondrial</fullName>
    </recommendedName>
</protein>
<evidence type="ECO:0000256" key="7">
    <source>
        <dbReference type="SAM" id="MobiDB-lite"/>
    </source>
</evidence>
<dbReference type="STRING" id="1246581.A0A2H9TIL4"/>
<sequence length="192" mass="21163">MGRVNPNPCSPCGGSGVVQKDSTITVDIPAGVADGEAWSVRKEGNRMLGQTGNLIVKVRVDKDSPFLRKKNDIYVTVPISMYEALVGGTIIVPTISGNVEMKIPPGTQPDDVKRMSGRGVYKASTGEQGHQFVKLKVEVPRTITAEQRELLEKCFGSGSGPRDAESKKHEESDTKTATNQWFDKLRRWLKWY</sequence>
<keyword evidence="4" id="KW-0862">Zinc</keyword>
<keyword evidence="10" id="KW-1185">Reference proteome</keyword>
<evidence type="ECO:0000256" key="1">
    <source>
        <dbReference type="ARBA" id="ARBA00022723"/>
    </source>
</evidence>
<feature type="compositionally biased region" description="Basic and acidic residues" evidence="7">
    <location>
        <begin position="162"/>
        <end position="174"/>
    </location>
</feature>
<dbReference type="Gene3D" id="2.60.260.20">
    <property type="entry name" value="Urease metallochaperone UreE, N-terminal domain"/>
    <property type="match status" value="2"/>
</dbReference>